<evidence type="ECO:0000256" key="1">
    <source>
        <dbReference type="ARBA" id="ARBA00004141"/>
    </source>
</evidence>
<accession>A0ABU7RAZ1</accession>
<comment type="caution">
    <text evidence="7">The sequence shown here is derived from an EMBL/GenBank/DDBJ whole genome shotgun (WGS) entry which is preliminary data.</text>
</comment>
<evidence type="ECO:0000256" key="3">
    <source>
        <dbReference type="ARBA" id="ARBA00022692"/>
    </source>
</evidence>
<dbReference type="InterPro" id="IPR003339">
    <property type="entry name" value="ABC/ECF_trnsptr_transmembrane"/>
</dbReference>
<dbReference type="RefSeq" id="WP_330958541.1">
    <property type="nucleotide sequence ID" value="NZ_JAZGJQ010000008.1"/>
</dbReference>
<feature type="transmembrane region" description="Helical" evidence="6">
    <location>
        <begin position="68"/>
        <end position="87"/>
    </location>
</feature>
<keyword evidence="8" id="KW-1185">Reference proteome</keyword>
<keyword evidence="2" id="KW-1003">Cell membrane</keyword>
<keyword evidence="5 6" id="KW-0472">Membrane</keyword>
<evidence type="ECO:0000256" key="4">
    <source>
        <dbReference type="ARBA" id="ARBA00022989"/>
    </source>
</evidence>
<evidence type="ECO:0000313" key="8">
    <source>
        <dbReference type="Proteomes" id="UP001332931"/>
    </source>
</evidence>
<protein>
    <submittedName>
        <fullName evidence="7">Energy-coupling factor transporter transmembrane component T</fullName>
    </submittedName>
</protein>
<name>A0ABU7RAZ1_9ACTN</name>
<comment type="subcellular location">
    <subcellularLocation>
        <location evidence="1">Membrane</location>
        <topology evidence="1">Multi-pass membrane protein</topology>
    </subcellularLocation>
</comment>
<dbReference type="InterPro" id="IPR051611">
    <property type="entry name" value="ECF_transporter_component"/>
</dbReference>
<dbReference type="PANTHER" id="PTHR34857:SF2">
    <property type="entry name" value="SLL0384 PROTEIN"/>
    <property type="match status" value="1"/>
</dbReference>
<keyword evidence="3 6" id="KW-0812">Transmembrane</keyword>
<sequence>MVRVIDYVEGDTLLHRLNPVAKLALAAGIILATFLARTWAVLVALLVLTLALGAYAHVSDRLRSILKVLLPVAAVMLALQCAFVTGGDHVLLWMTTDGLTSGGKACLRLLGVALPLILVLTVTRLNDLANACVEVLHVPYRYAFTFTTALRFVPVFGQEMNAIMEAQTARGVEYDTKNPFRKLRLMLPLCIPLLVSSVGKTDATALAAEQRGFYLRTRESSYRRYPLKAADWACVALACALVVLGAAL</sequence>
<reference evidence="7 8" key="1">
    <citation type="submission" date="2024-01" db="EMBL/GenBank/DDBJ databases">
        <title>Description of Olsenella sp. nov., isolated from pig feces.</title>
        <authorList>
            <person name="Chang Y.-H."/>
        </authorList>
    </citation>
    <scope>NUCLEOTIDE SEQUENCE [LARGE SCALE GENOMIC DNA]</scope>
    <source>
        <strain evidence="7 8">YH-ols2223</strain>
    </source>
</reference>
<evidence type="ECO:0000256" key="2">
    <source>
        <dbReference type="ARBA" id="ARBA00022475"/>
    </source>
</evidence>
<feature type="transmembrane region" description="Helical" evidence="6">
    <location>
        <begin position="107"/>
        <end position="126"/>
    </location>
</feature>
<evidence type="ECO:0000256" key="5">
    <source>
        <dbReference type="ARBA" id="ARBA00023136"/>
    </source>
</evidence>
<proteinExistence type="predicted"/>
<dbReference type="Pfam" id="PF02361">
    <property type="entry name" value="CbiQ"/>
    <property type="match status" value="1"/>
</dbReference>
<feature type="transmembrane region" description="Helical" evidence="6">
    <location>
        <begin position="23"/>
        <end position="56"/>
    </location>
</feature>
<evidence type="ECO:0000313" key="7">
    <source>
        <dbReference type="EMBL" id="MEE6147772.1"/>
    </source>
</evidence>
<gene>
    <name evidence="7" type="ORF">VXJ25_07230</name>
</gene>
<dbReference type="PANTHER" id="PTHR34857">
    <property type="entry name" value="SLL0384 PROTEIN"/>
    <property type="match status" value="1"/>
</dbReference>
<dbReference type="EMBL" id="JAZGJQ010000008">
    <property type="protein sequence ID" value="MEE6147772.1"/>
    <property type="molecule type" value="Genomic_DNA"/>
</dbReference>
<evidence type="ECO:0000256" key="6">
    <source>
        <dbReference type="SAM" id="Phobius"/>
    </source>
</evidence>
<organism evidence="7 8">
    <name type="scientific">Olsenella absiana</name>
    <dbReference type="NCBI Taxonomy" id="3115222"/>
    <lineage>
        <taxon>Bacteria</taxon>
        <taxon>Bacillati</taxon>
        <taxon>Actinomycetota</taxon>
        <taxon>Coriobacteriia</taxon>
        <taxon>Coriobacteriales</taxon>
        <taxon>Atopobiaceae</taxon>
        <taxon>Olsenella</taxon>
    </lineage>
</organism>
<feature type="transmembrane region" description="Helical" evidence="6">
    <location>
        <begin position="229"/>
        <end position="247"/>
    </location>
</feature>
<keyword evidence="4 6" id="KW-1133">Transmembrane helix</keyword>
<dbReference type="CDD" id="cd16914">
    <property type="entry name" value="EcfT"/>
    <property type="match status" value="1"/>
</dbReference>
<dbReference type="Proteomes" id="UP001332931">
    <property type="component" value="Unassembled WGS sequence"/>
</dbReference>